<dbReference type="AlphaFoldDB" id="A0AAW2X4W4"/>
<organism evidence="1">
    <name type="scientific">Sesamum latifolium</name>
    <dbReference type="NCBI Taxonomy" id="2727402"/>
    <lineage>
        <taxon>Eukaryota</taxon>
        <taxon>Viridiplantae</taxon>
        <taxon>Streptophyta</taxon>
        <taxon>Embryophyta</taxon>
        <taxon>Tracheophyta</taxon>
        <taxon>Spermatophyta</taxon>
        <taxon>Magnoliopsida</taxon>
        <taxon>eudicotyledons</taxon>
        <taxon>Gunneridae</taxon>
        <taxon>Pentapetalae</taxon>
        <taxon>asterids</taxon>
        <taxon>lamiids</taxon>
        <taxon>Lamiales</taxon>
        <taxon>Pedaliaceae</taxon>
        <taxon>Sesamum</taxon>
    </lineage>
</organism>
<evidence type="ECO:0000313" key="1">
    <source>
        <dbReference type="EMBL" id="KAL0449164.1"/>
    </source>
</evidence>
<name>A0AAW2X4W4_9LAMI</name>
<reference evidence="1" key="1">
    <citation type="submission" date="2020-06" db="EMBL/GenBank/DDBJ databases">
        <authorList>
            <person name="Li T."/>
            <person name="Hu X."/>
            <person name="Zhang T."/>
            <person name="Song X."/>
            <person name="Zhang H."/>
            <person name="Dai N."/>
            <person name="Sheng W."/>
            <person name="Hou X."/>
            <person name="Wei L."/>
        </authorList>
    </citation>
    <scope>NUCLEOTIDE SEQUENCE</scope>
    <source>
        <strain evidence="1">KEN1</strain>
        <tissue evidence="1">Leaf</tissue>
    </source>
</reference>
<accession>A0AAW2X4W4</accession>
<dbReference type="EMBL" id="JACGWN010000005">
    <property type="protein sequence ID" value="KAL0449164.1"/>
    <property type="molecule type" value="Genomic_DNA"/>
</dbReference>
<sequence length="111" mass="12630">MIKICHLLKPGLEYRVGNGAKFKLWLDLWHERGPLLKHYPRGPLIMRLPADSLLMEVLQQGCWNWPSETDVEIAEIVARLPNVYSGESDTISASLHRTLDAHSRGPRLGTF</sequence>
<proteinExistence type="predicted"/>
<comment type="caution">
    <text evidence="1">The sequence shown here is derived from an EMBL/GenBank/DDBJ whole genome shotgun (WGS) entry which is preliminary data.</text>
</comment>
<reference evidence="1" key="2">
    <citation type="journal article" date="2024" name="Plant">
        <title>Genomic evolution and insights into agronomic trait innovations of Sesamum species.</title>
        <authorList>
            <person name="Miao H."/>
            <person name="Wang L."/>
            <person name="Qu L."/>
            <person name="Liu H."/>
            <person name="Sun Y."/>
            <person name="Le M."/>
            <person name="Wang Q."/>
            <person name="Wei S."/>
            <person name="Zheng Y."/>
            <person name="Lin W."/>
            <person name="Duan Y."/>
            <person name="Cao H."/>
            <person name="Xiong S."/>
            <person name="Wang X."/>
            <person name="Wei L."/>
            <person name="Li C."/>
            <person name="Ma Q."/>
            <person name="Ju M."/>
            <person name="Zhao R."/>
            <person name="Li G."/>
            <person name="Mu C."/>
            <person name="Tian Q."/>
            <person name="Mei H."/>
            <person name="Zhang T."/>
            <person name="Gao T."/>
            <person name="Zhang H."/>
        </authorList>
    </citation>
    <scope>NUCLEOTIDE SEQUENCE</scope>
    <source>
        <strain evidence="1">KEN1</strain>
    </source>
</reference>
<gene>
    <name evidence="1" type="ORF">Slati_1472800</name>
</gene>
<protein>
    <submittedName>
        <fullName evidence="1">Uncharacterized protein</fullName>
    </submittedName>
</protein>